<evidence type="ECO:0000313" key="2">
    <source>
        <dbReference type="Proteomes" id="UP000224634"/>
    </source>
</evidence>
<evidence type="ECO:0000313" key="1">
    <source>
        <dbReference type="EMBL" id="PGH27840.1"/>
    </source>
</evidence>
<dbReference type="AlphaFoldDB" id="A0A2B7Z357"/>
<name>A0A2B7Z357_POLH7</name>
<sequence>MASLQPAGDETGVIDVPLIEPRLTLFNLTVRGVRMEQLNGWPVVVIASPYAVFTTSPPMPDELGVADSNFPAMQEGATTHSYVWNSLYTRNKPRFPAGSTIAKLDEAAIGISRKFHPVKLLTTRNVRE</sequence>
<dbReference type="Proteomes" id="UP000224634">
    <property type="component" value="Unassembled WGS sequence"/>
</dbReference>
<comment type="caution">
    <text evidence="1">The sequence shown here is derived from an EMBL/GenBank/DDBJ whole genome shotgun (WGS) entry which is preliminary data.</text>
</comment>
<organism evidence="1 2">
    <name type="scientific">Polytolypa hystricis (strain UAMH7299)</name>
    <dbReference type="NCBI Taxonomy" id="1447883"/>
    <lineage>
        <taxon>Eukaryota</taxon>
        <taxon>Fungi</taxon>
        <taxon>Dikarya</taxon>
        <taxon>Ascomycota</taxon>
        <taxon>Pezizomycotina</taxon>
        <taxon>Eurotiomycetes</taxon>
        <taxon>Eurotiomycetidae</taxon>
        <taxon>Onygenales</taxon>
        <taxon>Onygenales incertae sedis</taxon>
        <taxon>Polytolypa</taxon>
    </lineage>
</organism>
<reference evidence="1 2" key="1">
    <citation type="submission" date="2017-10" db="EMBL/GenBank/DDBJ databases">
        <title>Comparative genomics in systemic dimorphic fungi from Ajellomycetaceae.</title>
        <authorList>
            <person name="Munoz J.F."/>
            <person name="Mcewen J.G."/>
            <person name="Clay O.K."/>
            <person name="Cuomo C.A."/>
        </authorList>
    </citation>
    <scope>NUCLEOTIDE SEQUENCE [LARGE SCALE GENOMIC DNA]</scope>
    <source>
        <strain evidence="1 2">UAMH7299</strain>
    </source>
</reference>
<gene>
    <name evidence="1" type="ORF">AJ80_00390</name>
</gene>
<protein>
    <submittedName>
        <fullName evidence="1">Uncharacterized protein</fullName>
    </submittedName>
</protein>
<proteinExistence type="predicted"/>
<keyword evidence="2" id="KW-1185">Reference proteome</keyword>
<accession>A0A2B7Z357</accession>
<dbReference type="EMBL" id="PDNA01000003">
    <property type="protein sequence ID" value="PGH27840.1"/>
    <property type="molecule type" value="Genomic_DNA"/>
</dbReference>